<gene>
    <name evidence="2" type="ORF">Tci_923800</name>
</gene>
<dbReference type="AlphaFoldDB" id="A0A699X404"/>
<evidence type="ECO:0000256" key="1">
    <source>
        <dbReference type="SAM" id="MobiDB-lite"/>
    </source>
</evidence>
<feature type="non-terminal residue" evidence="2">
    <location>
        <position position="1"/>
    </location>
</feature>
<reference evidence="2" key="1">
    <citation type="journal article" date="2019" name="Sci. Rep.">
        <title>Draft genome of Tanacetum cinerariifolium, the natural source of mosquito coil.</title>
        <authorList>
            <person name="Yamashiro T."/>
            <person name="Shiraishi A."/>
            <person name="Satake H."/>
            <person name="Nakayama K."/>
        </authorList>
    </citation>
    <scope>NUCLEOTIDE SEQUENCE</scope>
</reference>
<organism evidence="2">
    <name type="scientific">Tanacetum cinerariifolium</name>
    <name type="common">Dalmatian daisy</name>
    <name type="synonym">Chrysanthemum cinerariifolium</name>
    <dbReference type="NCBI Taxonomy" id="118510"/>
    <lineage>
        <taxon>Eukaryota</taxon>
        <taxon>Viridiplantae</taxon>
        <taxon>Streptophyta</taxon>
        <taxon>Embryophyta</taxon>
        <taxon>Tracheophyta</taxon>
        <taxon>Spermatophyta</taxon>
        <taxon>Magnoliopsida</taxon>
        <taxon>eudicotyledons</taxon>
        <taxon>Gunneridae</taxon>
        <taxon>Pentapetalae</taxon>
        <taxon>asterids</taxon>
        <taxon>campanulids</taxon>
        <taxon>Asterales</taxon>
        <taxon>Asteraceae</taxon>
        <taxon>Asteroideae</taxon>
        <taxon>Anthemideae</taxon>
        <taxon>Anthemidinae</taxon>
        <taxon>Tanacetum</taxon>
    </lineage>
</organism>
<name>A0A699X404_TANCI</name>
<accession>A0A699X404</accession>
<dbReference type="EMBL" id="BKCJ011774942">
    <property type="protein sequence ID" value="GFD51831.1"/>
    <property type="molecule type" value="Genomic_DNA"/>
</dbReference>
<feature type="compositionally biased region" description="Basic residues" evidence="1">
    <location>
        <begin position="57"/>
        <end position="71"/>
    </location>
</feature>
<evidence type="ECO:0000313" key="2">
    <source>
        <dbReference type="EMBL" id="GFD51831.1"/>
    </source>
</evidence>
<protein>
    <submittedName>
        <fullName evidence="2">Uncharacterized protein</fullName>
    </submittedName>
</protein>
<proteinExistence type="predicted"/>
<sequence length="81" mass="9166">AQPVRRNQGLALRGHVPNGLDCEYRRSGPPGRGRHRHCGHQAGRVGHGAGQQEVPHFRHQRHVQRQRHRQKPLAVCVPTQV</sequence>
<comment type="caution">
    <text evidence="2">The sequence shown here is derived from an EMBL/GenBank/DDBJ whole genome shotgun (WGS) entry which is preliminary data.</text>
</comment>
<feature type="region of interest" description="Disordered" evidence="1">
    <location>
        <begin position="1"/>
        <end position="81"/>
    </location>
</feature>